<evidence type="ECO:0000256" key="1">
    <source>
        <dbReference type="ARBA" id="ARBA00012513"/>
    </source>
</evidence>
<evidence type="ECO:0000259" key="9">
    <source>
        <dbReference type="PROSITE" id="PS50011"/>
    </source>
</evidence>
<evidence type="ECO:0000256" key="3">
    <source>
        <dbReference type="ARBA" id="ARBA00022679"/>
    </source>
</evidence>
<evidence type="ECO:0000256" key="5">
    <source>
        <dbReference type="ARBA" id="ARBA00022777"/>
    </source>
</evidence>
<dbReference type="FunFam" id="1.10.510.10:FF:001023">
    <property type="entry name" value="Os07g0541700 protein"/>
    <property type="match status" value="1"/>
</dbReference>
<proteinExistence type="predicted"/>
<dbReference type="InterPro" id="IPR000719">
    <property type="entry name" value="Prot_kinase_dom"/>
</dbReference>
<reference evidence="10 11" key="1">
    <citation type="submission" date="2024-02" db="EMBL/GenBank/DDBJ databases">
        <title>High-quality chromosome-scale genome assembly of Pensacola bahiagrass (Paspalum notatum Flugge var. saurae).</title>
        <authorList>
            <person name="Vega J.M."/>
            <person name="Podio M."/>
            <person name="Orjuela J."/>
            <person name="Siena L.A."/>
            <person name="Pessino S.C."/>
            <person name="Combes M.C."/>
            <person name="Mariac C."/>
            <person name="Albertini E."/>
            <person name="Pupilli F."/>
            <person name="Ortiz J.P.A."/>
            <person name="Leblanc O."/>
        </authorList>
    </citation>
    <scope>NUCLEOTIDE SEQUENCE [LARGE SCALE GENOMIC DNA]</scope>
    <source>
        <strain evidence="10">R1</strain>
        <tissue evidence="10">Leaf</tissue>
    </source>
</reference>
<dbReference type="SUPFAM" id="SSF56112">
    <property type="entry name" value="Protein kinase-like (PK-like)"/>
    <property type="match status" value="2"/>
</dbReference>
<sequence length="446" mass="49098">MTYENCFVNTAETSGYDWCTRYKIIRGICYGLHYLHEECRYQFNASIIHLDLKPANILLTENVVPKVADFGLSRLFEDNKTQTCASSVLGSLGYMAPEYLIGRIVTPMADIHSLGVIIIEIITGSKINILSFSSETSRQDFVEDVLEKWRNRLKGILSATDYKQIKSCLEIGLSCKKLTFAELETATKGFSLEAKIGEGSFGTVYRGKLPNGREVAINNLVELVGYCQENEELLLVYEYMENGALYDHLHSSAPNKAKTPLTSSWKLRIKMLLVASRGINYLHTYARLFRVHGNIKTRTARVSDFAEAPDLTTKLNPSTAGSSAAGHIADPEYHSLGTLTTKSDVYGFGVVMLEVLTGKADDDEGTDTVSVVDYAVPRIVAGELFKVLDVPAAHEAEAEAEAVQLVAYTALHCVSPKGKDRPEMANIVASLECALALTERIGRSLA</sequence>
<keyword evidence="6" id="KW-0067">ATP-binding</keyword>
<dbReference type="EC" id="2.7.11.1" evidence="1"/>
<evidence type="ECO:0000256" key="2">
    <source>
        <dbReference type="ARBA" id="ARBA00022527"/>
    </source>
</evidence>
<dbReference type="PROSITE" id="PS00108">
    <property type="entry name" value="PROTEIN_KINASE_ST"/>
    <property type="match status" value="1"/>
</dbReference>
<gene>
    <name evidence="10" type="ORF">U9M48_029850</name>
</gene>
<keyword evidence="2" id="KW-0723">Serine/threonine-protein kinase</keyword>
<protein>
    <recommendedName>
        <fullName evidence="1">non-specific serine/threonine protein kinase</fullName>
        <ecNumber evidence="1">2.7.11.1</ecNumber>
    </recommendedName>
</protein>
<dbReference type="GO" id="GO:0005524">
    <property type="term" value="F:ATP binding"/>
    <property type="evidence" value="ECO:0007669"/>
    <property type="project" value="UniProtKB-KW"/>
</dbReference>
<dbReference type="Gene3D" id="1.10.510.10">
    <property type="entry name" value="Transferase(Phosphotransferase) domain 1"/>
    <property type="match status" value="2"/>
</dbReference>
<dbReference type="PANTHER" id="PTHR46146:SF3">
    <property type="entry name" value="SERINE_THREONINE-PROTEIN KINASE-LIKE PROTEIN CCR3-RELATED"/>
    <property type="match status" value="1"/>
</dbReference>
<dbReference type="PROSITE" id="PS50011">
    <property type="entry name" value="PROTEIN_KINASE_DOM"/>
    <property type="match status" value="2"/>
</dbReference>
<feature type="domain" description="Protein kinase" evidence="9">
    <location>
        <begin position="190"/>
        <end position="411"/>
    </location>
</feature>
<dbReference type="InterPro" id="IPR011009">
    <property type="entry name" value="Kinase-like_dom_sf"/>
</dbReference>
<dbReference type="InterPro" id="IPR001245">
    <property type="entry name" value="Ser-Thr/Tyr_kinase_cat_dom"/>
</dbReference>
<evidence type="ECO:0000256" key="6">
    <source>
        <dbReference type="ARBA" id="ARBA00022840"/>
    </source>
</evidence>
<evidence type="ECO:0000313" key="10">
    <source>
        <dbReference type="EMBL" id="WVZ82601.1"/>
    </source>
</evidence>
<keyword evidence="5" id="KW-0418">Kinase</keyword>
<evidence type="ECO:0000256" key="8">
    <source>
        <dbReference type="ARBA" id="ARBA00048679"/>
    </source>
</evidence>
<dbReference type="SMART" id="SM00220">
    <property type="entry name" value="S_TKc"/>
    <property type="match status" value="1"/>
</dbReference>
<keyword evidence="3" id="KW-0808">Transferase</keyword>
<comment type="catalytic activity">
    <reaction evidence="8">
        <text>L-seryl-[protein] + ATP = O-phospho-L-seryl-[protein] + ADP + H(+)</text>
        <dbReference type="Rhea" id="RHEA:17989"/>
        <dbReference type="Rhea" id="RHEA-COMP:9863"/>
        <dbReference type="Rhea" id="RHEA-COMP:11604"/>
        <dbReference type="ChEBI" id="CHEBI:15378"/>
        <dbReference type="ChEBI" id="CHEBI:29999"/>
        <dbReference type="ChEBI" id="CHEBI:30616"/>
        <dbReference type="ChEBI" id="CHEBI:83421"/>
        <dbReference type="ChEBI" id="CHEBI:456216"/>
        <dbReference type="EC" id="2.7.11.1"/>
    </reaction>
</comment>
<accession>A0AAQ3X2N8</accession>
<dbReference type="PANTHER" id="PTHR46146">
    <property type="entry name" value="SERINE/THREONINE-PROTEIN KINASE-LIKE PROTEIN CCR4"/>
    <property type="match status" value="1"/>
</dbReference>
<dbReference type="InterPro" id="IPR008271">
    <property type="entry name" value="Ser/Thr_kinase_AS"/>
</dbReference>
<dbReference type="EMBL" id="CP144750">
    <property type="protein sequence ID" value="WVZ82601.1"/>
    <property type="molecule type" value="Genomic_DNA"/>
</dbReference>
<evidence type="ECO:0000256" key="7">
    <source>
        <dbReference type="ARBA" id="ARBA00047899"/>
    </source>
</evidence>
<dbReference type="Proteomes" id="UP001341281">
    <property type="component" value="Chromosome 06"/>
</dbReference>
<dbReference type="Pfam" id="PF00069">
    <property type="entry name" value="Pkinase"/>
    <property type="match status" value="1"/>
</dbReference>
<name>A0AAQ3X2N8_PASNO</name>
<comment type="catalytic activity">
    <reaction evidence="7">
        <text>L-threonyl-[protein] + ATP = O-phospho-L-threonyl-[protein] + ADP + H(+)</text>
        <dbReference type="Rhea" id="RHEA:46608"/>
        <dbReference type="Rhea" id="RHEA-COMP:11060"/>
        <dbReference type="Rhea" id="RHEA-COMP:11605"/>
        <dbReference type="ChEBI" id="CHEBI:15378"/>
        <dbReference type="ChEBI" id="CHEBI:30013"/>
        <dbReference type="ChEBI" id="CHEBI:30616"/>
        <dbReference type="ChEBI" id="CHEBI:61977"/>
        <dbReference type="ChEBI" id="CHEBI:456216"/>
        <dbReference type="EC" id="2.7.11.1"/>
    </reaction>
</comment>
<evidence type="ECO:0000256" key="4">
    <source>
        <dbReference type="ARBA" id="ARBA00022741"/>
    </source>
</evidence>
<keyword evidence="11" id="KW-1185">Reference proteome</keyword>
<dbReference type="Gene3D" id="3.30.200.20">
    <property type="entry name" value="Phosphorylase Kinase, domain 1"/>
    <property type="match status" value="2"/>
</dbReference>
<keyword evidence="4" id="KW-0547">Nucleotide-binding</keyword>
<dbReference type="AlphaFoldDB" id="A0AAQ3X2N8"/>
<organism evidence="10 11">
    <name type="scientific">Paspalum notatum var. saurae</name>
    <dbReference type="NCBI Taxonomy" id="547442"/>
    <lineage>
        <taxon>Eukaryota</taxon>
        <taxon>Viridiplantae</taxon>
        <taxon>Streptophyta</taxon>
        <taxon>Embryophyta</taxon>
        <taxon>Tracheophyta</taxon>
        <taxon>Spermatophyta</taxon>
        <taxon>Magnoliopsida</taxon>
        <taxon>Liliopsida</taxon>
        <taxon>Poales</taxon>
        <taxon>Poaceae</taxon>
        <taxon>PACMAD clade</taxon>
        <taxon>Panicoideae</taxon>
        <taxon>Andropogonodae</taxon>
        <taxon>Paspaleae</taxon>
        <taxon>Paspalinae</taxon>
        <taxon>Paspalum</taxon>
    </lineage>
</organism>
<dbReference type="Pfam" id="PF07714">
    <property type="entry name" value="PK_Tyr_Ser-Thr"/>
    <property type="match status" value="1"/>
</dbReference>
<feature type="domain" description="Protein kinase" evidence="9">
    <location>
        <begin position="1"/>
        <end position="190"/>
    </location>
</feature>
<evidence type="ECO:0000313" key="11">
    <source>
        <dbReference type="Proteomes" id="UP001341281"/>
    </source>
</evidence>
<dbReference type="GO" id="GO:0004674">
    <property type="term" value="F:protein serine/threonine kinase activity"/>
    <property type="evidence" value="ECO:0007669"/>
    <property type="project" value="UniProtKB-KW"/>
</dbReference>